<gene>
    <name evidence="3" type="ORF">D3218_15405</name>
</gene>
<name>A0A3A1WG87_9HYPH</name>
<dbReference type="Pfam" id="PF01266">
    <property type="entry name" value="DAO"/>
    <property type="match status" value="1"/>
</dbReference>
<reference evidence="4" key="1">
    <citation type="submission" date="2018-09" db="EMBL/GenBank/DDBJ databases">
        <authorList>
            <person name="Tuo L."/>
        </authorList>
    </citation>
    <scope>NUCLEOTIDE SEQUENCE [LARGE SCALE GENOMIC DNA]</scope>
    <source>
        <strain evidence="4">M2BS4Y-1</strain>
    </source>
</reference>
<dbReference type="RefSeq" id="WP_119540960.1">
    <property type="nucleotide sequence ID" value="NZ_QYRN01000008.1"/>
</dbReference>
<dbReference type="Gene3D" id="3.30.9.10">
    <property type="entry name" value="D-Amino Acid Oxidase, subunit A, domain 2"/>
    <property type="match status" value="1"/>
</dbReference>
<dbReference type="OrthoDB" id="9805337at2"/>
<dbReference type="PANTHER" id="PTHR13847">
    <property type="entry name" value="SARCOSINE DEHYDROGENASE-RELATED"/>
    <property type="match status" value="1"/>
</dbReference>
<organism evidence="3 4">
    <name type="scientific">Aureimonas flava</name>
    <dbReference type="NCBI Taxonomy" id="2320271"/>
    <lineage>
        <taxon>Bacteria</taxon>
        <taxon>Pseudomonadati</taxon>
        <taxon>Pseudomonadota</taxon>
        <taxon>Alphaproteobacteria</taxon>
        <taxon>Hyphomicrobiales</taxon>
        <taxon>Aurantimonadaceae</taxon>
        <taxon>Aureimonas</taxon>
    </lineage>
</organism>
<dbReference type="InterPro" id="IPR036188">
    <property type="entry name" value="FAD/NAD-bd_sf"/>
</dbReference>
<keyword evidence="1" id="KW-0560">Oxidoreductase</keyword>
<protein>
    <submittedName>
        <fullName evidence="3">FAD-binding oxidoreductase</fullName>
    </submittedName>
</protein>
<sequence length="416" mass="44009">MEDAPEPDVIVIGAGVVGLSAALALQGRGRRVLVIDREGPAAGASAGNAGAFAFTDILPLASPGLMRKAPRWLLDPLGPLSVPIPYAPRVAPWMWRVARACSPTRVEAATAAQTALMDLSRAELEPFLAATGTLPMLRREGNLELYESEAEWLASLPGWDARERHGIDFRHLDAGDMAAVQPGLSPRFVRGTFTPGWFSIADPRDYVLALAERFAAGGGAIAVADARALRPDAGGVTVETQGAARRAGQVVVAAGAFSHRLARTLGERIPLETERGYNTTLPPGAFDLRTQVTFGGHGFVVTRLAGGIRVGGAVELAGLERAPDFRRSEAMLAKAARFLPGLRTEGGRPWMGFRPSLPDSLPAIGFSRGSRRVAYAFGHGHLGLTQSAGTARLVADLLTGQVPPIPLRSFSPQRFA</sequence>
<evidence type="ECO:0000313" key="4">
    <source>
        <dbReference type="Proteomes" id="UP000265750"/>
    </source>
</evidence>
<dbReference type="SUPFAM" id="SSF54373">
    <property type="entry name" value="FAD-linked reductases, C-terminal domain"/>
    <property type="match status" value="1"/>
</dbReference>
<proteinExistence type="predicted"/>
<evidence type="ECO:0000313" key="3">
    <source>
        <dbReference type="EMBL" id="RIX99157.1"/>
    </source>
</evidence>
<dbReference type="GO" id="GO:0016491">
    <property type="term" value="F:oxidoreductase activity"/>
    <property type="evidence" value="ECO:0007669"/>
    <property type="project" value="UniProtKB-KW"/>
</dbReference>
<dbReference type="SUPFAM" id="SSF51905">
    <property type="entry name" value="FAD/NAD(P)-binding domain"/>
    <property type="match status" value="1"/>
</dbReference>
<keyword evidence="4" id="KW-1185">Reference proteome</keyword>
<accession>A0A3A1WG87</accession>
<dbReference type="GO" id="GO:0005737">
    <property type="term" value="C:cytoplasm"/>
    <property type="evidence" value="ECO:0007669"/>
    <property type="project" value="TreeGrafter"/>
</dbReference>
<evidence type="ECO:0000259" key="2">
    <source>
        <dbReference type="Pfam" id="PF01266"/>
    </source>
</evidence>
<dbReference type="AlphaFoldDB" id="A0A3A1WG87"/>
<comment type="caution">
    <text evidence="3">The sequence shown here is derived from an EMBL/GenBank/DDBJ whole genome shotgun (WGS) entry which is preliminary data.</text>
</comment>
<feature type="domain" description="FAD dependent oxidoreductase" evidence="2">
    <location>
        <begin position="8"/>
        <end position="397"/>
    </location>
</feature>
<evidence type="ECO:0000256" key="1">
    <source>
        <dbReference type="ARBA" id="ARBA00023002"/>
    </source>
</evidence>
<dbReference type="Gene3D" id="3.50.50.60">
    <property type="entry name" value="FAD/NAD(P)-binding domain"/>
    <property type="match status" value="2"/>
</dbReference>
<dbReference type="EMBL" id="QYRN01000008">
    <property type="protein sequence ID" value="RIX99157.1"/>
    <property type="molecule type" value="Genomic_DNA"/>
</dbReference>
<dbReference type="Proteomes" id="UP000265750">
    <property type="component" value="Unassembled WGS sequence"/>
</dbReference>
<dbReference type="PANTHER" id="PTHR13847:SF289">
    <property type="entry name" value="GLYCINE OXIDASE"/>
    <property type="match status" value="1"/>
</dbReference>
<dbReference type="InterPro" id="IPR006076">
    <property type="entry name" value="FAD-dep_OxRdtase"/>
</dbReference>